<evidence type="ECO:0000256" key="1">
    <source>
        <dbReference type="SAM" id="Phobius"/>
    </source>
</evidence>
<proteinExistence type="predicted"/>
<keyword evidence="1" id="KW-1133">Transmembrane helix</keyword>
<dbReference type="EMBL" id="WIWF01000198">
    <property type="protein sequence ID" value="MQT77850.1"/>
    <property type="molecule type" value="Genomic_DNA"/>
</dbReference>
<sequence length="159" mass="17762">MSIFFSDKSRELRNIIGETVIIAVAISGLSLAEMAIVSVQRLLLLRSLARQKEEKTFGTSTPPPYHGLLLFHQQCFSNLWIYPKKHLYKLAQRLQLTLGTSSQQCPDKHLPAFRRAFGVFIATAATCYTDYRCSLAVGRAVVLAPTPVMPSPVRVELNI</sequence>
<name>A0A7X1WZW1_9PSED</name>
<evidence type="ECO:0000313" key="2">
    <source>
        <dbReference type="EMBL" id="MQT77850.1"/>
    </source>
</evidence>
<dbReference type="Proteomes" id="UP000447574">
    <property type="component" value="Unassembled WGS sequence"/>
</dbReference>
<keyword evidence="1" id="KW-0472">Membrane</keyword>
<protein>
    <submittedName>
        <fullName evidence="2">Uncharacterized protein</fullName>
    </submittedName>
</protein>
<accession>A0A7X1WZW1</accession>
<feature type="transmembrane region" description="Helical" evidence="1">
    <location>
        <begin position="20"/>
        <end position="44"/>
    </location>
</feature>
<dbReference type="AlphaFoldDB" id="A0A7X1WZW1"/>
<dbReference type="RefSeq" id="WP_153439160.1">
    <property type="nucleotide sequence ID" value="NZ_JBQQMB010000120.1"/>
</dbReference>
<evidence type="ECO:0000313" key="3">
    <source>
        <dbReference type="Proteomes" id="UP000447574"/>
    </source>
</evidence>
<keyword evidence="1" id="KW-0812">Transmembrane</keyword>
<gene>
    <name evidence="2" type="ORF">GHO37_26765</name>
</gene>
<organism evidence="2 3">
    <name type="scientific">Pseudomonas helleri</name>
    <dbReference type="NCBI Taxonomy" id="1608996"/>
    <lineage>
        <taxon>Bacteria</taxon>
        <taxon>Pseudomonadati</taxon>
        <taxon>Pseudomonadota</taxon>
        <taxon>Gammaproteobacteria</taxon>
        <taxon>Pseudomonadales</taxon>
        <taxon>Pseudomonadaceae</taxon>
        <taxon>Pseudomonas</taxon>
    </lineage>
</organism>
<reference evidence="2 3" key="1">
    <citation type="submission" date="2019-10" db="EMBL/GenBank/DDBJ databases">
        <title>Evaluation of single-gene subtyping targets for Pseudomonas.</title>
        <authorList>
            <person name="Reichler S.J."/>
            <person name="Orsi R.H."/>
            <person name="Wiedmann M."/>
            <person name="Martin N.H."/>
            <person name="Murphy S.I."/>
        </authorList>
    </citation>
    <scope>NUCLEOTIDE SEQUENCE [LARGE SCALE GENOMIC DNA]</scope>
    <source>
        <strain evidence="2 3">FSL R10-2932</strain>
    </source>
</reference>
<comment type="caution">
    <text evidence="2">The sequence shown here is derived from an EMBL/GenBank/DDBJ whole genome shotgun (WGS) entry which is preliminary data.</text>
</comment>